<dbReference type="EMBL" id="LKEV01000002">
    <property type="protein sequence ID" value="KQB86693.1"/>
    <property type="molecule type" value="Genomic_DNA"/>
</dbReference>
<name>A0A0Q0UFA5_9CORY</name>
<keyword evidence="2" id="KW-1185">Reference proteome</keyword>
<dbReference type="PATRIC" id="fig|1544413.3.peg.906"/>
<gene>
    <name evidence="1" type="ORF">Clow_00901</name>
</gene>
<organism evidence="1 2">
    <name type="scientific">Corynebacterium lowii</name>
    <dbReference type="NCBI Taxonomy" id="1544413"/>
    <lineage>
        <taxon>Bacteria</taxon>
        <taxon>Bacillati</taxon>
        <taxon>Actinomycetota</taxon>
        <taxon>Actinomycetes</taxon>
        <taxon>Mycobacteriales</taxon>
        <taxon>Corynebacteriaceae</taxon>
        <taxon>Corynebacterium</taxon>
    </lineage>
</organism>
<reference evidence="1 2" key="1">
    <citation type="submission" date="2015-10" db="EMBL/GenBank/DDBJ databases">
        <title>Corynebacteirum lowii and Corynebacterium oculi species nova, derived from human clinical disease and and emended description of Corynebacterium mastiditis.</title>
        <authorList>
            <person name="Bernard K."/>
            <person name="Pacheco A.L."/>
            <person name="Mcdougall C."/>
            <person name="Burtx T."/>
            <person name="Weibe D."/>
            <person name="Tyler S."/>
            <person name="Olson A.B."/>
            <person name="Cnockaert M."/>
            <person name="Eguchi H."/>
            <person name="Kuwahara T."/>
            <person name="Nakayama-Imaohji H."/>
            <person name="Boudewijins M."/>
            <person name="Van Hoecke F."/>
            <person name="Bernier A.-M."/>
            <person name="Vandamme P."/>
        </authorList>
    </citation>
    <scope>NUCLEOTIDE SEQUENCE [LARGE SCALE GENOMIC DNA]</scope>
    <source>
        <strain evidence="1 2">NML 130206</strain>
    </source>
</reference>
<dbReference type="OrthoDB" id="4408394at2"/>
<evidence type="ECO:0000313" key="2">
    <source>
        <dbReference type="Proteomes" id="UP000050488"/>
    </source>
</evidence>
<evidence type="ECO:0000313" key="1">
    <source>
        <dbReference type="EMBL" id="KQB86693.1"/>
    </source>
</evidence>
<dbReference type="AlphaFoldDB" id="A0A0Q0UFA5"/>
<proteinExistence type="predicted"/>
<sequence length="248" mass="28339">MQVMDYGSMKWAEQHATEVPGYIQIAPLQSEDWSVAVRGVQRYEECVQHYFGEEINRGLWLGDTYVMYGEDSPLEISAGYVGVRRRKRYPAGWVARVLGDRNKEISGGIDQAGCFDVAWKQVMWWCVIGHFLLSSDWRKQGRVSFFRGEVAPGCSVFNLDVQEDANEGSRWGFKKTKGEDAWRRRNGLPDRSASTSDFELGAGYIFTSDKQPGQWYRDNVDSLTDLTWALGVDVEDYIDRLFRAGLSE</sequence>
<dbReference type="RefSeq" id="WP_055176864.1">
    <property type="nucleotide sequence ID" value="NZ_JAUSQY010000001.1"/>
</dbReference>
<comment type="caution">
    <text evidence="1">The sequence shown here is derived from an EMBL/GenBank/DDBJ whole genome shotgun (WGS) entry which is preliminary data.</text>
</comment>
<accession>A0A0Q0UFA5</accession>
<protein>
    <submittedName>
        <fullName evidence="1">Uncharacterized protein</fullName>
    </submittedName>
</protein>
<dbReference type="Proteomes" id="UP000050488">
    <property type="component" value="Unassembled WGS sequence"/>
</dbReference>